<dbReference type="Gene3D" id="3.40.50.920">
    <property type="match status" value="1"/>
</dbReference>
<dbReference type="InterPro" id="IPR009014">
    <property type="entry name" value="Transketo_C/PFOR_II"/>
</dbReference>
<dbReference type="Gene3D" id="3.40.50.970">
    <property type="match status" value="1"/>
</dbReference>
<gene>
    <name evidence="4" type="ORF">HGMM_F28D03C10</name>
</gene>
<dbReference type="InterPro" id="IPR002880">
    <property type="entry name" value="Pyrv_Fd/Flavodoxin_OxRdtase_N"/>
</dbReference>
<keyword evidence="1" id="KW-0560">Oxidoreductase</keyword>
<dbReference type="PANTHER" id="PTHR43088">
    <property type="entry name" value="SUBUNIT OF PYRUVATE:FLAVODOXIN OXIDOREDUCTASE-RELATED"/>
    <property type="match status" value="1"/>
</dbReference>
<dbReference type="InterPro" id="IPR029061">
    <property type="entry name" value="THDP-binding"/>
</dbReference>
<sequence>MKRGPAVLTGVHFINGDVACAEGALAAGCRFFAGYPITPATEIAERMAERLPEVGGTFIQMEDEIASISAVLGASWAGVKAMTATSGPGFSLMMENLGFGYMTETPCVIVNVQRGGPSTGLPTLVGQGDMMQARWGSHGDYETIALAPSSAQEMFDLTIAAFNLSEKYRLPVLIMSDAVIGHITERVIIPPEEEIPIVNRKRFTGPRETYLPYLPEDDLVPPMVAAGEGYRVYITGLTHDERGYPSTSPDAQERLVRRLAEKVRRNARDIIRLEERGMEDADVVLVAYGISARVAYRAMELARAAGRRVGWLRLITVWPFPEERLRELAARVRAFIVPELNLGQIAREVERCAAGRALTIPVLRPGGAVHDPREILAAIEEASHV</sequence>
<evidence type="ECO:0000259" key="2">
    <source>
        <dbReference type="Pfam" id="PF01855"/>
    </source>
</evidence>
<organism evidence="4">
    <name type="scientific">uncultured Acidobacteriota bacterium</name>
    <dbReference type="NCBI Taxonomy" id="171953"/>
    <lineage>
        <taxon>Bacteria</taxon>
        <taxon>Pseudomonadati</taxon>
        <taxon>Acidobacteriota</taxon>
        <taxon>environmental samples</taxon>
    </lineage>
</organism>
<dbReference type="Pfam" id="PF17147">
    <property type="entry name" value="PFOR_II"/>
    <property type="match status" value="1"/>
</dbReference>
<proteinExistence type="predicted"/>
<evidence type="ECO:0000256" key="1">
    <source>
        <dbReference type="ARBA" id="ARBA00023002"/>
    </source>
</evidence>
<evidence type="ECO:0000313" key="4">
    <source>
        <dbReference type="EMBL" id="BAL55503.1"/>
    </source>
</evidence>
<feature type="domain" description="Pyruvate flavodoxin/ferredoxin oxidoreductase pyrimidine binding" evidence="2">
    <location>
        <begin position="22"/>
        <end position="248"/>
    </location>
</feature>
<dbReference type="SUPFAM" id="SSF52518">
    <property type="entry name" value="Thiamin diphosphate-binding fold (THDP-binding)"/>
    <property type="match status" value="1"/>
</dbReference>
<reference evidence="4" key="2">
    <citation type="journal article" date="2012" name="PLoS ONE">
        <title>A Deeply Branching Thermophilic Bacterium with an Ancient Acetyl-CoA Pathway Dominates a Subsurface Ecosystem.</title>
        <authorList>
            <person name="Takami H."/>
            <person name="Noguchi H."/>
            <person name="Takaki Y."/>
            <person name="Uchiyama I."/>
            <person name="Toyoda A."/>
            <person name="Nishi S."/>
            <person name="Chee G.-J."/>
            <person name="Arai W."/>
            <person name="Nunoura T."/>
            <person name="Itoh T."/>
            <person name="Hattori M."/>
            <person name="Takai K."/>
        </authorList>
    </citation>
    <scope>NUCLEOTIDE SEQUENCE</scope>
</reference>
<dbReference type="NCBIfam" id="NF006412">
    <property type="entry name" value="PRK08659.1"/>
    <property type="match status" value="1"/>
</dbReference>
<dbReference type="PANTHER" id="PTHR43088:SF1">
    <property type="entry name" value="SUBUNIT OF PYRUVATE:FLAVODOXIN OXIDOREDUCTASE"/>
    <property type="match status" value="1"/>
</dbReference>
<protein>
    <submittedName>
        <fullName evidence="4">2-oxoglutarate ferredoxin oxidoreductase subunit alpha</fullName>
    </submittedName>
</protein>
<dbReference type="CDD" id="cd07034">
    <property type="entry name" value="TPP_PYR_PFOR_IOR-alpha_like"/>
    <property type="match status" value="1"/>
</dbReference>
<reference evidence="4" key="1">
    <citation type="journal article" date="2005" name="Environ. Microbiol.">
        <title>Genetic and functional properties of uncultivated thermophilic crenarchaeotes from a subsurface gold mine as revealed by analysis of genome fragments.</title>
        <authorList>
            <person name="Nunoura T."/>
            <person name="Hirayama H."/>
            <person name="Takami H."/>
            <person name="Oida H."/>
            <person name="Nishi S."/>
            <person name="Shimamura S."/>
            <person name="Suzuki Y."/>
            <person name="Inagaki F."/>
            <person name="Takai K."/>
            <person name="Nealson K.H."/>
            <person name="Horikoshi K."/>
        </authorList>
    </citation>
    <scope>NUCLEOTIDE SEQUENCE</scope>
</reference>
<dbReference type="GO" id="GO:0016491">
    <property type="term" value="F:oxidoreductase activity"/>
    <property type="evidence" value="ECO:0007669"/>
    <property type="project" value="UniProtKB-KW"/>
</dbReference>
<dbReference type="EMBL" id="AP011719">
    <property type="protein sequence ID" value="BAL55503.1"/>
    <property type="molecule type" value="Genomic_DNA"/>
</dbReference>
<accession>H5SH67</accession>
<feature type="domain" description="Pyruvate:ferredoxin oxidoreductase core" evidence="3">
    <location>
        <begin position="281"/>
        <end position="375"/>
    </location>
</feature>
<dbReference type="Pfam" id="PF01855">
    <property type="entry name" value="POR_N"/>
    <property type="match status" value="1"/>
</dbReference>
<dbReference type="AlphaFoldDB" id="H5SH67"/>
<dbReference type="InterPro" id="IPR052368">
    <property type="entry name" value="2-oxoacid_oxidoreductase"/>
</dbReference>
<evidence type="ECO:0000259" key="3">
    <source>
        <dbReference type="Pfam" id="PF17147"/>
    </source>
</evidence>
<dbReference type="FunFam" id="3.40.50.970:FF:000022">
    <property type="entry name" value="2-oxoglutarate ferredoxin oxidoreductase alpha subunit"/>
    <property type="match status" value="1"/>
</dbReference>
<dbReference type="InterPro" id="IPR033412">
    <property type="entry name" value="PFOR_II"/>
</dbReference>
<dbReference type="SUPFAM" id="SSF52922">
    <property type="entry name" value="TK C-terminal domain-like"/>
    <property type="match status" value="1"/>
</dbReference>
<name>H5SH67_9BACT</name>